<reference evidence="3" key="1">
    <citation type="submission" date="2020-08" db="EMBL/GenBank/DDBJ databases">
        <title>Genome public.</title>
        <authorList>
            <person name="Liu C."/>
            <person name="Sun Q."/>
        </authorList>
    </citation>
    <scope>NUCLEOTIDE SEQUENCE</scope>
    <source>
        <strain evidence="3">BX12</strain>
    </source>
</reference>
<protein>
    <submittedName>
        <fullName evidence="3">DUF927 domain-containing protein</fullName>
    </submittedName>
</protein>
<dbReference type="Pfam" id="PF06048">
    <property type="entry name" value="DUF927"/>
    <property type="match status" value="1"/>
</dbReference>
<organism evidence="3 4">
    <name type="scientific">Zhenpiania hominis</name>
    <dbReference type="NCBI Taxonomy" id="2763644"/>
    <lineage>
        <taxon>Bacteria</taxon>
        <taxon>Bacillati</taxon>
        <taxon>Bacillota</taxon>
        <taxon>Clostridia</taxon>
        <taxon>Peptostreptococcales</taxon>
        <taxon>Anaerovoracaceae</taxon>
        <taxon>Zhenpiania</taxon>
    </lineage>
</organism>
<gene>
    <name evidence="3" type="ORF">H9L42_16415</name>
</gene>
<comment type="caution">
    <text evidence="3">The sequence shown here is derived from an EMBL/GenBank/DDBJ whole genome shotgun (WGS) entry which is preliminary data.</text>
</comment>
<dbReference type="Pfam" id="PF18662">
    <property type="entry name" value="HTH_56"/>
    <property type="match status" value="1"/>
</dbReference>
<dbReference type="EMBL" id="JACRYT010000040">
    <property type="protein sequence ID" value="MBC6681396.1"/>
    <property type="molecule type" value="Genomic_DNA"/>
</dbReference>
<evidence type="ECO:0000259" key="1">
    <source>
        <dbReference type="Pfam" id="PF06048"/>
    </source>
</evidence>
<dbReference type="Proteomes" id="UP000602647">
    <property type="component" value="Unassembled WGS sequence"/>
</dbReference>
<accession>A0A923NNT3</accession>
<name>A0A923NNT3_9FIRM</name>
<keyword evidence="4" id="KW-1185">Reference proteome</keyword>
<feature type="domain" description="DUF927" evidence="1">
    <location>
        <begin position="101"/>
        <end position="368"/>
    </location>
</feature>
<evidence type="ECO:0000313" key="3">
    <source>
        <dbReference type="EMBL" id="MBC6681396.1"/>
    </source>
</evidence>
<feature type="domain" description="Cch helix turn helix" evidence="2">
    <location>
        <begin position="503"/>
        <end position="598"/>
    </location>
</feature>
<evidence type="ECO:0000313" key="4">
    <source>
        <dbReference type="Proteomes" id="UP000602647"/>
    </source>
</evidence>
<sequence length="623" mass="69473">MGDGSQEMTVYTKEDFTDGTAPFEEVYAKRDNPFEYERAKNKMAEVAKMAGVSNFKKLFDGYCKTMRKVKDPDYVDNASDFEGQEIELNTGPWMADDSGITREGYMGEIVACVHPILPVKRLVNIDTGIEKLELAYRKGKQWRKMIFDRRQIASASSIVGLSDYGVAVTSENAKYLVQYLHDVENLNYDKIPESSSVSRLGWIGEEGFAPYVENLVFDGDIAFKHFFESVGTRGNFEKWKEAVKTIRAEGNVPAKILVAASFASVLVGPCNCLPFFVHLWGGTESGKTVGLMLAASVWANPEMGKYIHTFNSTAVAQELSASFVNSLPLILDELQIVKDKKDFDQLIYQLSEGVGRNRGQKSGGLQRTGTWNNCIITTGEQPISNSHSGGGAINRIIEISCEDTKIFKDPAGLVEVIRKNYGHAGKLFVDALMEERRMDLAKATQKGLYKELTETEITEKQALAASLILTADALIDDLIFKDGNGLAVKEVAQFLSTHEEVSVNLKAYEWLMEWLAQNSARFDEEQEKMPDIWGKISYGSAAVIRSVFNKACTENGFNPTAFLAWLKRNDKLELQKNGKGYTKSVKINKIACHCVVIKQIEGQVEGFEEMETSGRTFESEESH</sequence>
<dbReference type="InterPro" id="IPR040538">
    <property type="entry name" value="Cch_HTH"/>
</dbReference>
<dbReference type="AlphaFoldDB" id="A0A923NNT3"/>
<proteinExistence type="predicted"/>
<evidence type="ECO:0000259" key="2">
    <source>
        <dbReference type="Pfam" id="PF18662"/>
    </source>
</evidence>
<dbReference type="RefSeq" id="WP_187304479.1">
    <property type="nucleotide sequence ID" value="NZ_JACRYT010000040.1"/>
</dbReference>
<dbReference type="InterPro" id="IPR009270">
    <property type="entry name" value="DUF927"/>
</dbReference>